<keyword evidence="1" id="KW-0812">Transmembrane</keyword>
<keyword evidence="3" id="KW-1185">Reference proteome</keyword>
<accession>A0ABV9UDY5</accession>
<proteinExistence type="predicted"/>
<sequence length="114" mass="12137">MTLPREDVAAGIAARRELGPDYDAAFADAIVARIEEHLAVRQAARADAALPPPPGRRAHRAGRDRTFALVLVSLALSVPLTAVSATLAGPGAVLLVWLGLVVLNVSYMHRPRRD</sequence>
<dbReference type="RefSeq" id="WP_378265592.1">
    <property type="nucleotide sequence ID" value="NZ_JBHSIT010000024.1"/>
</dbReference>
<organism evidence="2 3">
    <name type="scientific">Actinomadura gamaensis</name>
    <dbReference type="NCBI Taxonomy" id="1763541"/>
    <lineage>
        <taxon>Bacteria</taxon>
        <taxon>Bacillati</taxon>
        <taxon>Actinomycetota</taxon>
        <taxon>Actinomycetes</taxon>
        <taxon>Streptosporangiales</taxon>
        <taxon>Thermomonosporaceae</taxon>
        <taxon>Actinomadura</taxon>
    </lineage>
</organism>
<evidence type="ECO:0008006" key="4">
    <source>
        <dbReference type="Google" id="ProtNLM"/>
    </source>
</evidence>
<name>A0ABV9UDY5_9ACTN</name>
<evidence type="ECO:0000256" key="1">
    <source>
        <dbReference type="SAM" id="Phobius"/>
    </source>
</evidence>
<evidence type="ECO:0000313" key="3">
    <source>
        <dbReference type="Proteomes" id="UP001595872"/>
    </source>
</evidence>
<evidence type="ECO:0000313" key="2">
    <source>
        <dbReference type="EMBL" id="MFC4914059.1"/>
    </source>
</evidence>
<gene>
    <name evidence="2" type="ORF">ACFPCY_42725</name>
</gene>
<protein>
    <recommendedName>
        <fullName evidence="4">DUF3040 domain-containing protein</fullName>
    </recommendedName>
</protein>
<dbReference type="Proteomes" id="UP001595872">
    <property type="component" value="Unassembled WGS sequence"/>
</dbReference>
<keyword evidence="1" id="KW-1133">Transmembrane helix</keyword>
<feature type="transmembrane region" description="Helical" evidence="1">
    <location>
        <begin position="66"/>
        <end position="85"/>
    </location>
</feature>
<dbReference type="EMBL" id="JBHSIT010000024">
    <property type="protein sequence ID" value="MFC4914059.1"/>
    <property type="molecule type" value="Genomic_DNA"/>
</dbReference>
<comment type="caution">
    <text evidence="2">The sequence shown here is derived from an EMBL/GenBank/DDBJ whole genome shotgun (WGS) entry which is preliminary data.</text>
</comment>
<keyword evidence="1" id="KW-0472">Membrane</keyword>
<reference evidence="3" key="1">
    <citation type="journal article" date="2019" name="Int. J. Syst. Evol. Microbiol.">
        <title>The Global Catalogue of Microorganisms (GCM) 10K type strain sequencing project: providing services to taxonomists for standard genome sequencing and annotation.</title>
        <authorList>
            <consortium name="The Broad Institute Genomics Platform"/>
            <consortium name="The Broad Institute Genome Sequencing Center for Infectious Disease"/>
            <person name="Wu L."/>
            <person name="Ma J."/>
        </authorList>
    </citation>
    <scope>NUCLEOTIDE SEQUENCE [LARGE SCALE GENOMIC DNA]</scope>
    <source>
        <strain evidence="3">KLKA75</strain>
    </source>
</reference>
<feature type="transmembrane region" description="Helical" evidence="1">
    <location>
        <begin position="91"/>
        <end position="108"/>
    </location>
</feature>